<evidence type="ECO:0000313" key="10">
    <source>
        <dbReference type="EMBL" id="QKG18678.1"/>
    </source>
</evidence>
<feature type="transmembrane region" description="Helical" evidence="8">
    <location>
        <begin position="152"/>
        <end position="176"/>
    </location>
</feature>
<dbReference type="AlphaFoldDB" id="A0A7D3VNL9"/>
<feature type="transmembrane region" description="Helical" evidence="8">
    <location>
        <begin position="247"/>
        <end position="268"/>
    </location>
</feature>
<gene>
    <name evidence="10" type="ORF">ACTIVE_0312</name>
</gene>
<evidence type="ECO:0000256" key="4">
    <source>
        <dbReference type="ARBA" id="ARBA00022692"/>
    </source>
</evidence>
<evidence type="ECO:0000256" key="7">
    <source>
        <dbReference type="SAM" id="MobiDB-lite"/>
    </source>
</evidence>
<dbReference type="PROSITE" id="PS50850">
    <property type="entry name" value="MFS"/>
    <property type="match status" value="1"/>
</dbReference>
<feature type="transmembrane region" description="Helical" evidence="8">
    <location>
        <begin position="63"/>
        <end position="82"/>
    </location>
</feature>
<keyword evidence="6 8" id="KW-0472">Membrane</keyword>
<evidence type="ECO:0000256" key="1">
    <source>
        <dbReference type="ARBA" id="ARBA00004651"/>
    </source>
</evidence>
<evidence type="ECO:0000259" key="9">
    <source>
        <dbReference type="PROSITE" id="PS50850"/>
    </source>
</evidence>
<dbReference type="GO" id="GO:0022857">
    <property type="term" value="F:transmembrane transporter activity"/>
    <property type="evidence" value="ECO:0007669"/>
    <property type="project" value="InterPro"/>
</dbReference>
<evidence type="ECO:0000256" key="6">
    <source>
        <dbReference type="ARBA" id="ARBA00023136"/>
    </source>
</evidence>
<sequence>MSAPERATAVPAVPAVPGDRVDPAVWRLAFTVIVGALAVVFDTTIVSIAINNLGRDLGASLGTIQWISTGYLLAMFVTIPIAGWAQSVLGGKRLWTAALGIFLLGSVLCALAWDAPSLIVFRVVQGVGGGVMMPLMVTLIMQATGGRNIGKVMATVTLPASLGPILGPVLGGVILHLGDWRWLFLVNIPFCAVGAWLALRNLPDDHPAHGTRRARLDAVGLLLLSPGVASVIYGLSQVEGGDGVARVQVVLPVLAGLALIGGFVAWAVPRSSRALVDIRLFRHRPLASSSALSFLAGATLYGAMLLLPLYLQRVRGEDALGAGLLLIPQGVGTLLSRTIAGRFTDRYGPRWVAFTGFAVVTAATVPFAFVSAGTSIVPLTAALLVRGFGIGSVNIPLASAGYTGLGRADVPHASIISRVAMQIGGSVGTAVLAVVVQHTASGAHTPDALADAFSTAFWWSVGFTAVAVPLTLLLPGRTRTGPAEPAGPKAGKPVRVDKSPAA</sequence>
<dbReference type="SUPFAM" id="SSF103473">
    <property type="entry name" value="MFS general substrate transporter"/>
    <property type="match status" value="1"/>
</dbReference>
<keyword evidence="3" id="KW-1003">Cell membrane</keyword>
<accession>A0A7D3VNL9</accession>
<dbReference type="RefSeq" id="WP_173092081.1">
    <property type="nucleotide sequence ID" value="NZ_CP053892.1"/>
</dbReference>
<feature type="transmembrane region" description="Helical" evidence="8">
    <location>
        <begin position="28"/>
        <end position="51"/>
    </location>
</feature>
<dbReference type="InterPro" id="IPR011701">
    <property type="entry name" value="MFS"/>
</dbReference>
<dbReference type="InterPro" id="IPR020846">
    <property type="entry name" value="MFS_dom"/>
</dbReference>
<dbReference type="Pfam" id="PF07690">
    <property type="entry name" value="MFS_1"/>
    <property type="match status" value="1"/>
</dbReference>
<feature type="domain" description="Major facilitator superfamily (MFS) profile" evidence="9">
    <location>
        <begin position="28"/>
        <end position="479"/>
    </location>
</feature>
<evidence type="ECO:0000256" key="2">
    <source>
        <dbReference type="ARBA" id="ARBA00022448"/>
    </source>
</evidence>
<dbReference type="NCBIfam" id="TIGR00711">
    <property type="entry name" value="efflux_EmrB"/>
    <property type="match status" value="1"/>
</dbReference>
<organism evidence="10 11">
    <name type="scientific">Actinomadura verrucosospora</name>
    <dbReference type="NCBI Taxonomy" id="46165"/>
    <lineage>
        <taxon>Bacteria</taxon>
        <taxon>Bacillati</taxon>
        <taxon>Actinomycetota</taxon>
        <taxon>Actinomycetes</taxon>
        <taxon>Streptosporangiales</taxon>
        <taxon>Thermomonosporaceae</taxon>
        <taxon>Actinomadura</taxon>
    </lineage>
</organism>
<dbReference type="PANTHER" id="PTHR42718:SF46">
    <property type="entry name" value="BLR6921 PROTEIN"/>
    <property type="match status" value="1"/>
</dbReference>
<feature type="transmembrane region" description="Helical" evidence="8">
    <location>
        <begin position="94"/>
        <end position="113"/>
    </location>
</feature>
<keyword evidence="4 8" id="KW-0812">Transmembrane</keyword>
<dbReference type="InterPro" id="IPR004638">
    <property type="entry name" value="EmrB-like"/>
</dbReference>
<comment type="subcellular location">
    <subcellularLocation>
        <location evidence="1">Cell membrane</location>
        <topology evidence="1">Multi-pass membrane protein</topology>
    </subcellularLocation>
</comment>
<keyword evidence="11" id="KW-1185">Reference proteome</keyword>
<dbReference type="InterPro" id="IPR036259">
    <property type="entry name" value="MFS_trans_sf"/>
</dbReference>
<feature type="transmembrane region" description="Helical" evidence="8">
    <location>
        <begin position="456"/>
        <end position="474"/>
    </location>
</feature>
<evidence type="ECO:0000256" key="3">
    <source>
        <dbReference type="ARBA" id="ARBA00022475"/>
    </source>
</evidence>
<dbReference type="Gene3D" id="1.20.1250.20">
    <property type="entry name" value="MFS general substrate transporter like domains"/>
    <property type="match status" value="2"/>
</dbReference>
<evidence type="ECO:0000313" key="11">
    <source>
        <dbReference type="Proteomes" id="UP000501240"/>
    </source>
</evidence>
<dbReference type="GO" id="GO:0005886">
    <property type="term" value="C:plasma membrane"/>
    <property type="evidence" value="ECO:0007669"/>
    <property type="project" value="UniProtKB-SubCell"/>
</dbReference>
<dbReference type="CDD" id="cd17503">
    <property type="entry name" value="MFS_LmrB_MDR_like"/>
    <property type="match status" value="1"/>
</dbReference>
<feature type="transmembrane region" description="Helical" evidence="8">
    <location>
        <begin position="182"/>
        <end position="202"/>
    </location>
</feature>
<feature type="transmembrane region" description="Helical" evidence="8">
    <location>
        <begin position="351"/>
        <end position="370"/>
    </location>
</feature>
<feature type="transmembrane region" description="Helical" evidence="8">
    <location>
        <begin position="419"/>
        <end position="436"/>
    </location>
</feature>
<feature type="transmembrane region" description="Helical" evidence="8">
    <location>
        <begin position="214"/>
        <end position="235"/>
    </location>
</feature>
<feature type="transmembrane region" description="Helical" evidence="8">
    <location>
        <begin position="376"/>
        <end position="398"/>
    </location>
</feature>
<keyword evidence="5 8" id="KW-1133">Transmembrane helix</keyword>
<feature type="transmembrane region" description="Helical" evidence="8">
    <location>
        <begin position="119"/>
        <end position="140"/>
    </location>
</feature>
<feature type="region of interest" description="Disordered" evidence="7">
    <location>
        <begin position="479"/>
        <end position="502"/>
    </location>
</feature>
<dbReference type="Proteomes" id="UP000501240">
    <property type="component" value="Chromosome"/>
</dbReference>
<feature type="compositionally biased region" description="Low complexity" evidence="7">
    <location>
        <begin position="479"/>
        <end position="493"/>
    </location>
</feature>
<keyword evidence="2" id="KW-0813">Transport</keyword>
<proteinExistence type="predicted"/>
<name>A0A7D3VNL9_ACTVE</name>
<reference evidence="10 11" key="1">
    <citation type="submission" date="2020-05" db="EMBL/GenBank/DDBJ databases">
        <title>Actinomadura verrucosospora NRRL-B18236 (PFL_A860) Genome sequencing and assembly.</title>
        <authorList>
            <person name="Samborskyy M."/>
        </authorList>
    </citation>
    <scope>NUCLEOTIDE SEQUENCE [LARGE SCALE GENOMIC DNA]</scope>
    <source>
        <strain evidence="10 11">NRRL:B18236</strain>
    </source>
</reference>
<evidence type="ECO:0000256" key="5">
    <source>
        <dbReference type="ARBA" id="ARBA00022989"/>
    </source>
</evidence>
<dbReference type="EMBL" id="CP053892">
    <property type="protein sequence ID" value="QKG18678.1"/>
    <property type="molecule type" value="Genomic_DNA"/>
</dbReference>
<feature type="transmembrane region" description="Helical" evidence="8">
    <location>
        <begin position="289"/>
        <end position="307"/>
    </location>
</feature>
<evidence type="ECO:0000256" key="8">
    <source>
        <dbReference type="SAM" id="Phobius"/>
    </source>
</evidence>
<protein>
    <submittedName>
        <fullName evidence="10">Drug resistance transporter EmrB/QacA subfamily</fullName>
    </submittedName>
</protein>
<dbReference type="PANTHER" id="PTHR42718">
    <property type="entry name" value="MAJOR FACILITATOR SUPERFAMILY MULTIDRUG TRANSPORTER MFSC"/>
    <property type="match status" value="1"/>
</dbReference>